<evidence type="ECO:0000256" key="1">
    <source>
        <dbReference type="SAM" id="MobiDB-lite"/>
    </source>
</evidence>
<evidence type="ECO:0000313" key="2">
    <source>
        <dbReference type="EMBL" id="KAJ7328793.1"/>
    </source>
</evidence>
<name>A0AAD6ZN97_9AGAR</name>
<keyword evidence="3" id="KW-1185">Reference proteome</keyword>
<sequence>MDTVFLMCSKVLSTAGPGLPITSAVVGAHFTRSLLFKSQSLLARKIHAWIFKTATEWGSYASSLDKAKATARPRGGFLYGVERWGDGKYGHDTRRTLLDLNGRKRRKRMGSPDVASLGTGRENGSSRADGEECAPGTCTAYGRVVRARRQVGRAWGVYALPGYLGKSRDVVISFIYGQARMRGGEGSRYGAIAVQVAAAAVPFWPGGAGTKWVLRAGGWEKGERWAHTLNELSSSKLTMSSRRPRPRIEGEGTRARVEVLPGGETLSGCIDLAAPQVLRHSCTCALWWFKLAIFPREFRCCWDLAVLPLSSKLYQIHGL</sequence>
<dbReference type="EMBL" id="JARIHO010000038">
    <property type="protein sequence ID" value="KAJ7328793.1"/>
    <property type="molecule type" value="Genomic_DNA"/>
</dbReference>
<organism evidence="2 3">
    <name type="scientific">Mycena albidolilacea</name>
    <dbReference type="NCBI Taxonomy" id="1033008"/>
    <lineage>
        <taxon>Eukaryota</taxon>
        <taxon>Fungi</taxon>
        <taxon>Dikarya</taxon>
        <taxon>Basidiomycota</taxon>
        <taxon>Agaricomycotina</taxon>
        <taxon>Agaricomycetes</taxon>
        <taxon>Agaricomycetidae</taxon>
        <taxon>Agaricales</taxon>
        <taxon>Marasmiineae</taxon>
        <taxon>Mycenaceae</taxon>
        <taxon>Mycena</taxon>
    </lineage>
</organism>
<proteinExistence type="predicted"/>
<comment type="caution">
    <text evidence="2">The sequence shown here is derived from an EMBL/GenBank/DDBJ whole genome shotgun (WGS) entry which is preliminary data.</text>
</comment>
<evidence type="ECO:0000313" key="3">
    <source>
        <dbReference type="Proteomes" id="UP001218218"/>
    </source>
</evidence>
<feature type="region of interest" description="Disordered" evidence="1">
    <location>
        <begin position="102"/>
        <end position="132"/>
    </location>
</feature>
<dbReference type="Proteomes" id="UP001218218">
    <property type="component" value="Unassembled WGS sequence"/>
</dbReference>
<reference evidence="2" key="1">
    <citation type="submission" date="2023-03" db="EMBL/GenBank/DDBJ databases">
        <title>Massive genome expansion in bonnet fungi (Mycena s.s.) driven by repeated elements and novel gene families across ecological guilds.</title>
        <authorList>
            <consortium name="Lawrence Berkeley National Laboratory"/>
            <person name="Harder C.B."/>
            <person name="Miyauchi S."/>
            <person name="Viragh M."/>
            <person name="Kuo A."/>
            <person name="Thoen E."/>
            <person name="Andreopoulos B."/>
            <person name="Lu D."/>
            <person name="Skrede I."/>
            <person name="Drula E."/>
            <person name="Henrissat B."/>
            <person name="Morin E."/>
            <person name="Kohler A."/>
            <person name="Barry K."/>
            <person name="LaButti K."/>
            <person name="Morin E."/>
            <person name="Salamov A."/>
            <person name="Lipzen A."/>
            <person name="Mereny Z."/>
            <person name="Hegedus B."/>
            <person name="Baldrian P."/>
            <person name="Stursova M."/>
            <person name="Weitz H."/>
            <person name="Taylor A."/>
            <person name="Grigoriev I.V."/>
            <person name="Nagy L.G."/>
            <person name="Martin F."/>
            <person name="Kauserud H."/>
        </authorList>
    </citation>
    <scope>NUCLEOTIDE SEQUENCE</scope>
    <source>
        <strain evidence="2">CBHHK002</strain>
    </source>
</reference>
<protein>
    <submittedName>
        <fullName evidence="2">Uncharacterized protein</fullName>
    </submittedName>
</protein>
<gene>
    <name evidence="2" type="ORF">DFH08DRAFT_1023211</name>
</gene>
<dbReference type="AlphaFoldDB" id="A0AAD6ZN97"/>
<accession>A0AAD6ZN97</accession>